<feature type="compositionally biased region" description="Low complexity" evidence="1">
    <location>
        <begin position="1"/>
        <end position="11"/>
    </location>
</feature>
<comment type="caution">
    <text evidence="2">The sequence shown here is derived from an EMBL/GenBank/DDBJ whole genome shotgun (WGS) entry which is preliminary data.</text>
</comment>
<feature type="region of interest" description="Disordered" evidence="1">
    <location>
        <begin position="119"/>
        <end position="144"/>
    </location>
</feature>
<keyword evidence="3" id="KW-1185">Reference proteome</keyword>
<evidence type="ECO:0000313" key="3">
    <source>
        <dbReference type="Proteomes" id="UP000518266"/>
    </source>
</evidence>
<reference evidence="2 3" key="1">
    <citation type="submission" date="2020-03" db="EMBL/GenBank/DDBJ databases">
        <title>Dissostichus mawsoni Genome sequencing and assembly.</title>
        <authorList>
            <person name="Park H."/>
        </authorList>
    </citation>
    <scope>NUCLEOTIDE SEQUENCE [LARGE SCALE GENOMIC DNA]</scope>
    <source>
        <strain evidence="2">DM0001</strain>
        <tissue evidence="2">Muscle</tissue>
    </source>
</reference>
<feature type="non-terminal residue" evidence="2">
    <location>
        <position position="1"/>
    </location>
</feature>
<evidence type="ECO:0000313" key="2">
    <source>
        <dbReference type="EMBL" id="KAF3850368.1"/>
    </source>
</evidence>
<protein>
    <submittedName>
        <fullName evidence="2">Uncharacterized protein</fullName>
    </submittedName>
</protein>
<feature type="region of interest" description="Disordered" evidence="1">
    <location>
        <begin position="1"/>
        <end position="73"/>
    </location>
</feature>
<organism evidence="2 3">
    <name type="scientific">Dissostichus mawsoni</name>
    <name type="common">Antarctic cod</name>
    <dbReference type="NCBI Taxonomy" id="36200"/>
    <lineage>
        <taxon>Eukaryota</taxon>
        <taxon>Metazoa</taxon>
        <taxon>Chordata</taxon>
        <taxon>Craniata</taxon>
        <taxon>Vertebrata</taxon>
        <taxon>Euteleostomi</taxon>
        <taxon>Actinopterygii</taxon>
        <taxon>Neopterygii</taxon>
        <taxon>Teleostei</taxon>
        <taxon>Neoteleostei</taxon>
        <taxon>Acanthomorphata</taxon>
        <taxon>Eupercaria</taxon>
        <taxon>Perciformes</taxon>
        <taxon>Notothenioidei</taxon>
        <taxon>Nototheniidae</taxon>
        <taxon>Dissostichus</taxon>
    </lineage>
</organism>
<dbReference type="EMBL" id="JAAKFY010000011">
    <property type="protein sequence ID" value="KAF3850368.1"/>
    <property type="molecule type" value="Genomic_DNA"/>
</dbReference>
<name>A0A7J5YQ21_DISMA</name>
<evidence type="ECO:0000256" key="1">
    <source>
        <dbReference type="SAM" id="MobiDB-lite"/>
    </source>
</evidence>
<dbReference type="AlphaFoldDB" id="A0A7J5YQ21"/>
<proteinExistence type="predicted"/>
<sequence>GGSEAQSVPQEEVPPPPAPGAPTPPIEAQGPLLYTGGFSGALQLSPPPVPPGLLRAGSSKVKDTPGMGKAKGGDHTYFIKILYFLFHIVADRAAESAEVKFRANNDQGRSATQHFLNDVSRRASRAHREGEGDTAAAQRTLNAL</sequence>
<dbReference type="Proteomes" id="UP000518266">
    <property type="component" value="Unassembled WGS sequence"/>
</dbReference>
<feature type="compositionally biased region" description="Pro residues" evidence="1">
    <location>
        <begin position="12"/>
        <end position="25"/>
    </location>
</feature>
<accession>A0A7J5YQ21</accession>
<gene>
    <name evidence="2" type="ORF">F7725_020087</name>
</gene>
<dbReference type="OrthoDB" id="8193082at2759"/>